<dbReference type="EMBL" id="CM035414">
    <property type="protein sequence ID" value="KAH7429567.1"/>
    <property type="molecule type" value="Genomic_DNA"/>
</dbReference>
<evidence type="ECO:0000313" key="7">
    <source>
        <dbReference type="EMBL" id="KAH7429567.1"/>
    </source>
</evidence>
<dbReference type="GO" id="GO:0005856">
    <property type="term" value="C:cytoskeleton"/>
    <property type="evidence" value="ECO:0007669"/>
    <property type="project" value="UniProtKB-SubCell"/>
</dbReference>
<dbReference type="PANTHER" id="PTHR11604">
    <property type="entry name" value="PROFILIN"/>
    <property type="match status" value="1"/>
</dbReference>
<dbReference type="PRINTS" id="PR01640">
    <property type="entry name" value="PROFILINPLNT"/>
</dbReference>
<organism evidence="7 8">
    <name type="scientific">Ceratopteris richardii</name>
    <name type="common">Triangle waterfern</name>
    <dbReference type="NCBI Taxonomy" id="49495"/>
    <lineage>
        <taxon>Eukaryota</taxon>
        <taxon>Viridiplantae</taxon>
        <taxon>Streptophyta</taxon>
        <taxon>Embryophyta</taxon>
        <taxon>Tracheophyta</taxon>
        <taxon>Polypodiopsida</taxon>
        <taxon>Polypodiidae</taxon>
        <taxon>Polypodiales</taxon>
        <taxon>Pteridineae</taxon>
        <taxon>Pteridaceae</taxon>
        <taxon>Parkerioideae</taxon>
        <taxon>Ceratopteris</taxon>
    </lineage>
</organism>
<evidence type="ECO:0000256" key="1">
    <source>
        <dbReference type="ARBA" id="ARBA00004245"/>
    </source>
</evidence>
<comment type="similarity">
    <text evidence="2 6">Belongs to the profilin family.</text>
</comment>
<accession>A0A8T2U1G6</accession>
<dbReference type="SUPFAM" id="SSF55770">
    <property type="entry name" value="Profilin (actin-binding protein)"/>
    <property type="match status" value="1"/>
</dbReference>
<dbReference type="FunFam" id="3.30.450.30:FF:000001">
    <property type="entry name" value="Profilin"/>
    <property type="match status" value="1"/>
</dbReference>
<dbReference type="InterPro" id="IPR048278">
    <property type="entry name" value="PFN"/>
</dbReference>
<comment type="caution">
    <text evidence="7">The sequence shown here is derived from an EMBL/GenBank/DDBJ whole genome shotgun (WGS) entry which is preliminary data.</text>
</comment>
<keyword evidence="5" id="KW-0206">Cytoskeleton</keyword>
<reference evidence="7" key="1">
    <citation type="submission" date="2021-08" db="EMBL/GenBank/DDBJ databases">
        <title>WGS assembly of Ceratopteris richardii.</title>
        <authorList>
            <person name="Marchant D.B."/>
            <person name="Chen G."/>
            <person name="Jenkins J."/>
            <person name="Shu S."/>
            <person name="Leebens-Mack J."/>
            <person name="Grimwood J."/>
            <person name="Schmutz J."/>
            <person name="Soltis P."/>
            <person name="Soltis D."/>
            <person name="Chen Z.-H."/>
        </authorList>
    </citation>
    <scope>NUCLEOTIDE SEQUENCE</scope>
    <source>
        <strain evidence="7">Whitten #5841</strain>
        <tissue evidence="7">Leaf</tissue>
    </source>
</reference>
<dbReference type="PANTHER" id="PTHR11604:SF0">
    <property type="entry name" value="PROFILIN"/>
    <property type="match status" value="1"/>
</dbReference>
<dbReference type="GO" id="GO:0003785">
    <property type="term" value="F:actin monomer binding"/>
    <property type="evidence" value="ECO:0007669"/>
    <property type="project" value="TreeGrafter"/>
</dbReference>
<comment type="subcellular location">
    <subcellularLocation>
        <location evidence="1">Cytoplasm</location>
        <location evidence="1">Cytoskeleton</location>
    </subcellularLocation>
</comment>
<dbReference type="SMART" id="SM00392">
    <property type="entry name" value="PROF"/>
    <property type="match status" value="1"/>
</dbReference>
<dbReference type="Proteomes" id="UP000825935">
    <property type="component" value="Chromosome 9"/>
</dbReference>
<dbReference type="Gene3D" id="3.30.450.30">
    <property type="entry name" value="Dynein light chain 2a, cytoplasmic"/>
    <property type="match status" value="1"/>
</dbReference>
<protein>
    <recommendedName>
        <fullName evidence="6">Profilin</fullName>
    </recommendedName>
</protein>
<keyword evidence="4 6" id="KW-0009">Actin-binding</keyword>
<evidence type="ECO:0000256" key="3">
    <source>
        <dbReference type="ARBA" id="ARBA00022490"/>
    </source>
</evidence>
<proteinExistence type="inferred from homology"/>
<evidence type="ECO:0000313" key="8">
    <source>
        <dbReference type="Proteomes" id="UP000825935"/>
    </source>
</evidence>
<dbReference type="PRINTS" id="PR00392">
    <property type="entry name" value="PROFILIN"/>
</dbReference>
<dbReference type="Pfam" id="PF00235">
    <property type="entry name" value="Profilin"/>
    <property type="match status" value="1"/>
</dbReference>
<evidence type="ECO:0000256" key="2">
    <source>
        <dbReference type="ARBA" id="ARBA00010058"/>
    </source>
</evidence>
<keyword evidence="3" id="KW-0963">Cytoplasm</keyword>
<name>A0A8T2U1G6_CERRI</name>
<dbReference type="OMA" id="YICLYAE"/>
<evidence type="ECO:0000256" key="5">
    <source>
        <dbReference type="ARBA" id="ARBA00023212"/>
    </source>
</evidence>
<keyword evidence="8" id="KW-1185">Reference proteome</keyword>
<dbReference type="CDD" id="cd00148">
    <property type="entry name" value="PROF"/>
    <property type="match status" value="1"/>
</dbReference>
<evidence type="ECO:0000256" key="6">
    <source>
        <dbReference type="RuleBase" id="RU003909"/>
    </source>
</evidence>
<gene>
    <name evidence="7" type="ORF">KP509_09G056300</name>
</gene>
<dbReference type="InterPro" id="IPR036140">
    <property type="entry name" value="PFN_sf"/>
</dbReference>
<dbReference type="InterPro" id="IPR005455">
    <property type="entry name" value="PFN_euk"/>
</dbReference>
<dbReference type="GO" id="GO:0005938">
    <property type="term" value="C:cell cortex"/>
    <property type="evidence" value="ECO:0007669"/>
    <property type="project" value="TreeGrafter"/>
</dbReference>
<dbReference type="AlphaFoldDB" id="A0A8T2U1G6"/>
<sequence length="132" mass="14304">MSWQEFVDGQLMMELTHGKHLSAAAIMGQDGNIWAQSETFPAVTPEEIENIVKGFNDSDELAQHGVILGGNKYMLIQGEPGQVIRGKKGQGGVTIKKTSAALVIGIYDEGVQPSECNIVVEKLGDYLIEQCI</sequence>
<dbReference type="OrthoDB" id="421374at2759"/>
<evidence type="ECO:0000256" key="4">
    <source>
        <dbReference type="ARBA" id="ARBA00023203"/>
    </source>
</evidence>